<evidence type="ECO:0000256" key="2">
    <source>
        <dbReference type="ARBA" id="ARBA00009477"/>
    </source>
</evidence>
<dbReference type="GO" id="GO:0022857">
    <property type="term" value="F:transmembrane transporter activity"/>
    <property type="evidence" value="ECO:0007669"/>
    <property type="project" value="InterPro"/>
</dbReference>
<comment type="similarity">
    <text evidence="2">Belongs to the membrane fusion protein (MFP) (TC 8.A.1) family.</text>
</comment>
<dbReference type="Pfam" id="PF25917">
    <property type="entry name" value="BSH_RND"/>
    <property type="match status" value="1"/>
</dbReference>
<reference evidence="11" key="1">
    <citation type="submission" date="2018-06" db="EMBL/GenBank/DDBJ databases">
        <title>Complete genome of Pseudomonas insecticola strain QZS01.</title>
        <authorList>
            <person name="Wang J."/>
            <person name="Su Q."/>
        </authorList>
    </citation>
    <scope>NUCLEOTIDE SEQUENCE [LARGE SCALE GENOMIC DNA]</scope>
    <source>
        <strain evidence="11">QZS01</strain>
    </source>
</reference>
<evidence type="ECO:0000313" key="10">
    <source>
        <dbReference type="EMBL" id="AZS50087.1"/>
    </source>
</evidence>
<dbReference type="PANTHER" id="PTHR30158">
    <property type="entry name" value="ACRA/E-RELATED COMPONENT OF DRUG EFFLUX TRANSPORTER"/>
    <property type="match status" value="1"/>
</dbReference>
<dbReference type="PANTHER" id="PTHR30158:SF3">
    <property type="entry name" value="MULTIDRUG EFFLUX PUMP SUBUNIT ACRA-RELATED"/>
    <property type="match status" value="1"/>
</dbReference>
<feature type="domain" description="Multidrug resistance protein MdtA-like barrel-sandwich hybrid" evidence="7">
    <location>
        <begin position="61"/>
        <end position="204"/>
    </location>
</feature>
<keyword evidence="5" id="KW-0732">Signal</keyword>
<dbReference type="EMBL" id="CP029822">
    <property type="protein sequence ID" value="AZS50087.1"/>
    <property type="molecule type" value="Genomic_DNA"/>
</dbReference>
<dbReference type="KEGG" id="emo:DM558_04540"/>
<dbReference type="Pfam" id="PF25876">
    <property type="entry name" value="HH_MFP_RND"/>
    <property type="match status" value="1"/>
</dbReference>
<dbReference type="InterPro" id="IPR058625">
    <property type="entry name" value="MdtA-like_BSH"/>
</dbReference>
<feature type="chain" id="PRO_5019322815" evidence="5">
    <location>
        <begin position="22"/>
        <end position="385"/>
    </location>
</feature>
<evidence type="ECO:0000256" key="5">
    <source>
        <dbReference type="SAM" id="SignalP"/>
    </source>
</evidence>
<evidence type="ECO:0000256" key="4">
    <source>
        <dbReference type="ARBA" id="ARBA00023054"/>
    </source>
</evidence>
<dbReference type="Pfam" id="PF25967">
    <property type="entry name" value="RND-MFP_C"/>
    <property type="match status" value="1"/>
</dbReference>
<dbReference type="AlphaFoldDB" id="A0A3S9XCE6"/>
<dbReference type="Gene3D" id="1.10.287.470">
    <property type="entry name" value="Helix hairpin bin"/>
    <property type="match status" value="1"/>
</dbReference>
<protein>
    <submittedName>
        <fullName evidence="10">Efflux RND transporter periplasmic adaptor subunit</fullName>
    </submittedName>
</protein>
<dbReference type="GO" id="GO:0030313">
    <property type="term" value="C:cell envelope"/>
    <property type="evidence" value="ECO:0007669"/>
    <property type="project" value="UniProtKB-SubCell"/>
</dbReference>
<comment type="subcellular location">
    <subcellularLocation>
        <location evidence="1">Cell inner membrane</location>
        <topology evidence="1">Lipid-anchor</topology>
    </subcellularLocation>
</comment>
<feature type="domain" description="Multidrug resistance protein MdtA-like beta-barrel" evidence="8">
    <location>
        <begin position="209"/>
        <end position="295"/>
    </location>
</feature>
<evidence type="ECO:0000256" key="3">
    <source>
        <dbReference type="ARBA" id="ARBA00022448"/>
    </source>
</evidence>
<dbReference type="Pfam" id="PF25944">
    <property type="entry name" value="Beta-barrel_RND"/>
    <property type="match status" value="1"/>
</dbReference>
<dbReference type="Proteomes" id="UP000273143">
    <property type="component" value="Chromosome"/>
</dbReference>
<dbReference type="RefSeq" id="WP_127162233.1">
    <property type="nucleotide sequence ID" value="NZ_CP029822.1"/>
</dbReference>
<dbReference type="NCBIfam" id="TIGR01730">
    <property type="entry name" value="RND_mfp"/>
    <property type="match status" value="1"/>
</dbReference>
<evidence type="ECO:0000256" key="1">
    <source>
        <dbReference type="ARBA" id="ARBA00004519"/>
    </source>
</evidence>
<dbReference type="SUPFAM" id="SSF111369">
    <property type="entry name" value="HlyD-like secretion proteins"/>
    <property type="match status" value="1"/>
</dbReference>
<proteinExistence type="inferred from homology"/>
<feature type="domain" description="Multidrug resistance protein MdtA-like alpha-helical hairpin" evidence="6">
    <location>
        <begin position="103"/>
        <end position="170"/>
    </location>
</feature>
<dbReference type="InterPro" id="IPR006143">
    <property type="entry name" value="RND_pump_MFP"/>
</dbReference>
<evidence type="ECO:0000259" key="9">
    <source>
        <dbReference type="Pfam" id="PF25967"/>
    </source>
</evidence>
<dbReference type="InterPro" id="IPR058626">
    <property type="entry name" value="MdtA-like_b-barrel"/>
</dbReference>
<keyword evidence="11" id="KW-1185">Reference proteome</keyword>
<dbReference type="Gene3D" id="2.40.420.20">
    <property type="match status" value="1"/>
</dbReference>
<evidence type="ECO:0000259" key="6">
    <source>
        <dbReference type="Pfam" id="PF25876"/>
    </source>
</evidence>
<keyword evidence="3" id="KW-0813">Transport</keyword>
<dbReference type="Gene3D" id="2.40.30.170">
    <property type="match status" value="1"/>
</dbReference>
<gene>
    <name evidence="10" type="ORF">DM558_04540</name>
</gene>
<feature type="signal peptide" evidence="5">
    <location>
        <begin position="1"/>
        <end position="21"/>
    </location>
</feature>
<name>A0A3S9XCE6_9GAMM</name>
<dbReference type="InterPro" id="IPR058624">
    <property type="entry name" value="MdtA-like_HH"/>
</dbReference>
<feature type="domain" description="Multidrug resistance protein MdtA-like C-terminal permuted SH3" evidence="9">
    <location>
        <begin position="300"/>
        <end position="361"/>
    </location>
</feature>
<dbReference type="PROSITE" id="PS51257">
    <property type="entry name" value="PROKAR_LIPOPROTEIN"/>
    <property type="match status" value="1"/>
</dbReference>
<evidence type="ECO:0000313" key="11">
    <source>
        <dbReference type="Proteomes" id="UP000273143"/>
    </source>
</evidence>
<dbReference type="Gene3D" id="2.40.50.100">
    <property type="match status" value="1"/>
</dbReference>
<keyword evidence="4" id="KW-0175">Coiled coil</keyword>
<sequence length="385" mass="42718">MPVKPKYYYYLCALLTLMLQACEQSGPDQGIEPAPIVSVMTTTPIKLSITEDFPSRVLAIRTAEIRPQVNGIIRKRLFEEGTEVLAGQPLFQINPAPFQIEVDTAAAALQKANAALLHAKTQLNRMQSLVKVRAVSRQQHDDAVSQRDQALADVAQARATLDRRQLDLKFASVEAPISGRIDQAFISEGALVSSNDTNPMAYIQQIDQIYVDVRLPISSLEILHNTAVTQKDNPDNRVSVVILRNNGTPYDVKGQTLFSGVNVDKGTGDVLLRILVDNPERQLLPGMFVRARVPLKNYDNALMVPQQAIIRLSKSAYIWIIDTNNHAHLIPVKLGELANRQYRIEAGLRAGQKVVIEGVDRLSEDIKVVTKNWKTPSFPNQTSSN</sequence>
<organism evidence="10 11">
    <name type="scientific">Entomomonas moraniae</name>
    <dbReference type="NCBI Taxonomy" id="2213226"/>
    <lineage>
        <taxon>Bacteria</taxon>
        <taxon>Pseudomonadati</taxon>
        <taxon>Pseudomonadota</taxon>
        <taxon>Gammaproteobacteria</taxon>
        <taxon>Pseudomonadales</taxon>
        <taxon>Pseudomonadaceae</taxon>
        <taxon>Entomomonas</taxon>
    </lineage>
</organism>
<evidence type="ECO:0000259" key="8">
    <source>
        <dbReference type="Pfam" id="PF25944"/>
    </source>
</evidence>
<evidence type="ECO:0000259" key="7">
    <source>
        <dbReference type="Pfam" id="PF25917"/>
    </source>
</evidence>
<accession>A0A3S9XCE6</accession>
<dbReference type="GO" id="GO:0046677">
    <property type="term" value="P:response to antibiotic"/>
    <property type="evidence" value="ECO:0007669"/>
    <property type="project" value="TreeGrafter"/>
</dbReference>
<dbReference type="InterPro" id="IPR058627">
    <property type="entry name" value="MdtA-like_C"/>
</dbReference>
<dbReference type="GO" id="GO:0005886">
    <property type="term" value="C:plasma membrane"/>
    <property type="evidence" value="ECO:0007669"/>
    <property type="project" value="TreeGrafter"/>
</dbReference>